<feature type="domain" description="HTH tetR-type" evidence="5">
    <location>
        <begin position="11"/>
        <end position="71"/>
    </location>
</feature>
<dbReference type="PRINTS" id="PR00455">
    <property type="entry name" value="HTHTETR"/>
</dbReference>
<dbReference type="SUPFAM" id="SSF46689">
    <property type="entry name" value="Homeodomain-like"/>
    <property type="match status" value="1"/>
</dbReference>
<accession>A0ABW5RX62</accession>
<evidence type="ECO:0000256" key="2">
    <source>
        <dbReference type="ARBA" id="ARBA00023125"/>
    </source>
</evidence>
<evidence type="ECO:0000259" key="5">
    <source>
        <dbReference type="PROSITE" id="PS50977"/>
    </source>
</evidence>
<keyword evidence="7" id="KW-1185">Reference proteome</keyword>
<evidence type="ECO:0000313" key="6">
    <source>
        <dbReference type="EMBL" id="MFD2682147.1"/>
    </source>
</evidence>
<dbReference type="RefSeq" id="WP_377936855.1">
    <property type="nucleotide sequence ID" value="NZ_JBHUMF010000031.1"/>
</dbReference>
<dbReference type="EMBL" id="JBHUMF010000031">
    <property type="protein sequence ID" value="MFD2682147.1"/>
    <property type="molecule type" value="Genomic_DNA"/>
</dbReference>
<dbReference type="Pfam" id="PF17922">
    <property type="entry name" value="TetR_C_17"/>
    <property type="match status" value="1"/>
</dbReference>
<dbReference type="PANTHER" id="PTHR47506:SF6">
    <property type="entry name" value="HTH-TYPE TRANSCRIPTIONAL REPRESSOR NEMR"/>
    <property type="match status" value="1"/>
</dbReference>
<dbReference type="InterPro" id="IPR001647">
    <property type="entry name" value="HTH_TetR"/>
</dbReference>
<evidence type="ECO:0000313" key="7">
    <source>
        <dbReference type="Proteomes" id="UP001597506"/>
    </source>
</evidence>
<evidence type="ECO:0000256" key="4">
    <source>
        <dbReference type="PROSITE-ProRule" id="PRU00335"/>
    </source>
</evidence>
<gene>
    <name evidence="6" type="ORF">ACFSUL_15515</name>
</gene>
<dbReference type="PROSITE" id="PS01081">
    <property type="entry name" value="HTH_TETR_1"/>
    <property type="match status" value="1"/>
</dbReference>
<dbReference type="InterPro" id="IPR009057">
    <property type="entry name" value="Homeodomain-like_sf"/>
</dbReference>
<dbReference type="Pfam" id="PF00440">
    <property type="entry name" value="TetR_N"/>
    <property type="match status" value="1"/>
</dbReference>
<keyword evidence="3" id="KW-0804">Transcription</keyword>
<feature type="DNA-binding region" description="H-T-H motif" evidence="4">
    <location>
        <begin position="34"/>
        <end position="53"/>
    </location>
</feature>
<name>A0ABW5RX62_9BACI</name>
<dbReference type="InterPro" id="IPR023772">
    <property type="entry name" value="DNA-bd_HTH_TetR-type_CS"/>
</dbReference>
<dbReference type="InterPro" id="IPR036271">
    <property type="entry name" value="Tet_transcr_reg_TetR-rel_C_sf"/>
</dbReference>
<keyword evidence="1" id="KW-0805">Transcription regulation</keyword>
<evidence type="ECO:0000256" key="1">
    <source>
        <dbReference type="ARBA" id="ARBA00023015"/>
    </source>
</evidence>
<organism evidence="6 7">
    <name type="scientific">Bacillus seohaeanensis</name>
    <dbReference type="NCBI Taxonomy" id="284580"/>
    <lineage>
        <taxon>Bacteria</taxon>
        <taxon>Bacillati</taxon>
        <taxon>Bacillota</taxon>
        <taxon>Bacilli</taxon>
        <taxon>Bacillales</taxon>
        <taxon>Bacillaceae</taxon>
        <taxon>Bacillus</taxon>
    </lineage>
</organism>
<dbReference type="PROSITE" id="PS50977">
    <property type="entry name" value="HTH_TETR_2"/>
    <property type="match status" value="1"/>
</dbReference>
<reference evidence="7" key="1">
    <citation type="journal article" date="2019" name="Int. J. Syst. Evol. Microbiol.">
        <title>The Global Catalogue of Microorganisms (GCM) 10K type strain sequencing project: providing services to taxonomists for standard genome sequencing and annotation.</title>
        <authorList>
            <consortium name="The Broad Institute Genomics Platform"/>
            <consortium name="The Broad Institute Genome Sequencing Center for Infectious Disease"/>
            <person name="Wu L."/>
            <person name="Ma J."/>
        </authorList>
    </citation>
    <scope>NUCLEOTIDE SEQUENCE [LARGE SCALE GENOMIC DNA]</scope>
    <source>
        <strain evidence="7">KCTC 3913</strain>
    </source>
</reference>
<dbReference type="PANTHER" id="PTHR47506">
    <property type="entry name" value="TRANSCRIPTIONAL REGULATORY PROTEIN"/>
    <property type="match status" value="1"/>
</dbReference>
<sequence>MSPKVSKEHKEQRRASILAAAKTVFIRLGYEKTTIKDVMEEASVSRGGLYQYFSNKEDLYEAILSENLQQAITAINETLSKEHSSYWNMLVSLILGEDMEANDEMDPLAPVNLEFFITGKNDPRRREYAIDRYSEGIKLYEKIILKGEKAGEFQLKMPADIISQSINTFIDGLALGHVLLPEQQIRLKEQTQLLMEYLRWVLGVES</sequence>
<proteinExistence type="predicted"/>
<dbReference type="SUPFAM" id="SSF48498">
    <property type="entry name" value="Tetracyclin repressor-like, C-terminal domain"/>
    <property type="match status" value="1"/>
</dbReference>
<dbReference type="InterPro" id="IPR041612">
    <property type="entry name" value="YfiR_C"/>
</dbReference>
<comment type="caution">
    <text evidence="6">The sequence shown here is derived from an EMBL/GenBank/DDBJ whole genome shotgun (WGS) entry which is preliminary data.</text>
</comment>
<dbReference type="Gene3D" id="1.10.357.10">
    <property type="entry name" value="Tetracycline Repressor, domain 2"/>
    <property type="match status" value="1"/>
</dbReference>
<keyword evidence="2 4" id="KW-0238">DNA-binding</keyword>
<dbReference type="Proteomes" id="UP001597506">
    <property type="component" value="Unassembled WGS sequence"/>
</dbReference>
<dbReference type="Gene3D" id="1.10.10.60">
    <property type="entry name" value="Homeodomain-like"/>
    <property type="match status" value="1"/>
</dbReference>
<evidence type="ECO:0000256" key="3">
    <source>
        <dbReference type="ARBA" id="ARBA00023163"/>
    </source>
</evidence>
<protein>
    <submittedName>
        <fullName evidence="6">TetR/AcrR family transcriptional regulator</fullName>
    </submittedName>
</protein>